<dbReference type="InterPro" id="IPR041796">
    <property type="entry name" value="Mre11_N"/>
</dbReference>
<gene>
    <name evidence="5" type="ORF">LCGC14_2347500</name>
</gene>
<evidence type="ECO:0000256" key="1">
    <source>
        <dbReference type="ARBA" id="ARBA00022722"/>
    </source>
</evidence>
<dbReference type="InterPro" id="IPR029052">
    <property type="entry name" value="Metallo-depent_PP-like"/>
</dbReference>
<evidence type="ECO:0000313" key="5">
    <source>
        <dbReference type="EMBL" id="KKL46245.1"/>
    </source>
</evidence>
<dbReference type="InterPro" id="IPR004843">
    <property type="entry name" value="Calcineurin-like_PHP"/>
</dbReference>
<keyword evidence="2" id="KW-0378">Hydrolase</keyword>
<protein>
    <recommendedName>
        <fullName evidence="4">Calcineurin-like phosphoesterase domain-containing protein</fullName>
    </recommendedName>
</protein>
<reference evidence="5" key="1">
    <citation type="journal article" date="2015" name="Nature">
        <title>Complex archaea that bridge the gap between prokaryotes and eukaryotes.</title>
        <authorList>
            <person name="Spang A."/>
            <person name="Saw J.H."/>
            <person name="Jorgensen S.L."/>
            <person name="Zaremba-Niedzwiedzka K."/>
            <person name="Martijn J."/>
            <person name="Lind A.E."/>
            <person name="van Eijk R."/>
            <person name="Schleper C."/>
            <person name="Guy L."/>
            <person name="Ettema T.J."/>
        </authorList>
    </citation>
    <scope>NUCLEOTIDE SEQUENCE</scope>
</reference>
<dbReference type="EMBL" id="LAZR01034105">
    <property type="protein sequence ID" value="KKL46245.1"/>
    <property type="molecule type" value="Genomic_DNA"/>
</dbReference>
<proteinExistence type="predicted"/>
<feature type="domain" description="Calcineurin-like phosphoesterase" evidence="4">
    <location>
        <begin position="1"/>
        <end position="191"/>
    </location>
</feature>
<dbReference type="PANTHER" id="PTHR30337">
    <property type="entry name" value="COMPONENT OF ATP-DEPENDENT DSDNA EXONUCLEASE"/>
    <property type="match status" value="1"/>
</dbReference>
<dbReference type="PANTHER" id="PTHR30337:SF0">
    <property type="entry name" value="NUCLEASE SBCCD SUBUNIT D"/>
    <property type="match status" value="1"/>
</dbReference>
<evidence type="ECO:0000259" key="4">
    <source>
        <dbReference type="Pfam" id="PF00149"/>
    </source>
</evidence>
<dbReference type="InterPro" id="IPR050535">
    <property type="entry name" value="DNA_Repair-Maintenance_Comp"/>
</dbReference>
<accession>A0A0F9EMW9</accession>
<name>A0A0F9EMW9_9ZZZZ</name>
<dbReference type="CDD" id="cd00840">
    <property type="entry name" value="MPP_Mre11_N"/>
    <property type="match status" value="1"/>
</dbReference>
<organism evidence="5">
    <name type="scientific">marine sediment metagenome</name>
    <dbReference type="NCBI Taxonomy" id="412755"/>
    <lineage>
        <taxon>unclassified sequences</taxon>
        <taxon>metagenomes</taxon>
        <taxon>ecological metagenomes</taxon>
    </lineage>
</organism>
<evidence type="ECO:0000256" key="2">
    <source>
        <dbReference type="ARBA" id="ARBA00022801"/>
    </source>
</evidence>
<keyword evidence="3" id="KW-0269">Exonuclease</keyword>
<dbReference type="Pfam" id="PF00149">
    <property type="entry name" value="Metallophos"/>
    <property type="match status" value="1"/>
</dbReference>
<dbReference type="AlphaFoldDB" id="A0A0F9EMW9"/>
<dbReference type="GO" id="GO:0004527">
    <property type="term" value="F:exonuclease activity"/>
    <property type="evidence" value="ECO:0007669"/>
    <property type="project" value="UniProtKB-KW"/>
</dbReference>
<sequence>MKILHTADIHLKEYEDERWKALQKLIEVGKKERVKIFVISGDLFNKDINAKSLRPKIRELFSHNGFQIILIPGNHDSDSYKSGMYFGEDTTILTDLEDCFEYKGVRICGIPFEPIGGEEILYRLHSLLNRFTSDKKKKNILLYHGELLDAFFSRKSRKDFGDEGGERYMPVKLSYFKDLNIDYVLAGHFHSNFQVRRLAKGGYFVYPGSPLSLTKRETGQRKVNIFKLGDPPREYRLNTSYLEEVNIIFDPLKDKIPLEIVKKHLASFPPEARVILTIKGYINSKEIKMNESELVEEIKKISSKKCVELPRFEFKDIQVILEDELFKKLLHKLKQADYDEGKKRQMRDIAIKAMSEARV</sequence>
<keyword evidence="1" id="KW-0540">Nuclease</keyword>
<evidence type="ECO:0000256" key="3">
    <source>
        <dbReference type="ARBA" id="ARBA00022839"/>
    </source>
</evidence>
<comment type="caution">
    <text evidence="5">The sequence shown here is derived from an EMBL/GenBank/DDBJ whole genome shotgun (WGS) entry which is preliminary data.</text>
</comment>
<dbReference type="Gene3D" id="3.60.21.10">
    <property type="match status" value="1"/>
</dbReference>
<dbReference type="SUPFAM" id="SSF56300">
    <property type="entry name" value="Metallo-dependent phosphatases"/>
    <property type="match status" value="1"/>
</dbReference>